<dbReference type="Proteomes" id="UP000249061">
    <property type="component" value="Unassembled WGS sequence"/>
</dbReference>
<dbReference type="EMBL" id="QFQP01000020">
    <property type="protein sequence ID" value="PZR09634.1"/>
    <property type="molecule type" value="Genomic_DNA"/>
</dbReference>
<comment type="caution">
    <text evidence="1">The sequence shown here is derived from an EMBL/GenBank/DDBJ whole genome shotgun (WGS) entry which is preliminary data.</text>
</comment>
<accession>A0A2W5V1R9</accession>
<name>A0A2W5V1R9_9BACT</name>
<organism evidence="1 2">
    <name type="scientific">Archangium gephyra</name>
    <dbReference type="NCBI Taxonomy" id="48"/>
    <lineage>
        <taxon>Bacteria</taxon>
        <taxon>Pseudomonadati</taxon>
        <taxon>Myxococcota</taxon>
        <taxon>Myxococcia</taxon>
        <taxon>Myxococcales</taxon>
        <taxon>Cystobacterineae</taxon>
        <taxon>Archangiaceae</taxon>
        <taxon>Archangium</taxon>
    </lineage>
</organism>
<evidence type="ECO:0000313" key="2">
    <source>
        <dbReference type="Proteomes" id="UP000249061"/>
    </source>
</evidence>
<proteinExistence type="predicted"/>
<protein>
    <submittedName>
        <fullName evidence="1">Uncharacterized protein</fullName>
    </submittedName>
</protein>
<sequence>MHHSEWSPKPFFRHLSPTALIELCAWASDLRPEGPGKPWEQLYRAWARLEPDVRMKLESSLLPVNDLSVPEARPRLTELAAAVWPRGQLAEDSRSWSSQDLALRLFLASPGAFQQLHQGWVVDSLQHMKEYAGRYPLRPKPSARAKAELKDALRAYLQRTAFGPRCHVEDFANDEKFALFVFLEDELKPTDKFTESEDLESVWEREVVRLAAVFDYETSVLSVKAAHREEREQLRDLFAEHVMQDPLYFIDAYSAPRYAFGRIADPRFQFTPIAGSEVVAVTVQKLVVHPSDGDVRRVTLEFKGTPTLEQVRTGLQAHGLRVPGDTIDGVHLRFVFEGTGRSRTRTVSLFNPNSTNLSDTPRDRVIRRHLKVWGFDANSRRQAVGTGPLQAAAH</sequence>
<evidence type="ECO:0000313" key="1">
    <source>
        <dbReference type="EMBL" id="PZR09634.1"/>
    </source>
</evidence>
<dbReference type="AlphaFoldDB" id="A0A2W5V1R9"/>
<gene>
    <name evidence="1" type="ORF">DI536_22120</name>
</gene>
<reference evidence="1 2" key="1">
    <citation type="submission" date="2017-08" db="EMBL/GenBank/DDBJ databases">
        <title>Infants hospitalized years apart are colonized by the same room-sourced microbial strains.</title>
        <authorList>
            <person name="Brooks B."/>
            <person name="Olm M.R."/>
            <person name="Firek B.A."/>
            <person name="Baker R."/>
            <person name="Thomas B.C."/>
            <person name="Morowitz M.J."/>
            <person name="Banfield J.F."/>
        </authorList>
    </citation>
    <scope>NUCLEOTIDE SEQUENCE [LARGE SCALE GENOMIC DNA]</scope>
    <source>
        <strain evidence="1">S2_003_000_R2_14</strain>
    </source>
</reference>